<dbReference type="Gene3D" id="3.50.50.60">
    <property type="entry name" value="FAD/NAD(P)-binding domain"/>
    <property type="match status" value="1"/>
</dbReference>
<evidence type="ECO:0000313" key="6">
    <source>
        <dbReference type="EMBL" id="SEN15512.1"/>
    </source>
</evidence>
<evidence type="ECO:0008006" key="8">
    <source>
        <dbReference type="Google" id="ProtNLM"/>
    </source>
</evidence>
<dbReference type="Gene3D" id="2.40.30.10">
    <property type="entry name" value="Translation factors"/>
    <property type="match status" value="1"/>
</dbReference>
<evidence type="ECO:0000259" key="4">
    <source>
        <dbReference type="Pfam" id="PF03486"/>
    </source>
</evidence>
<evidence type="ECO:0000259" key="5">
    <source>
        <dbReference type="Pfam" id="PF22780"/>
    </source>
</evidence>
<evidence type="ECO:0000256" key="2">
    <source>
        <dbReference type="ARBA" id="ARBA00022630"/>
    </source>
</evidence>
<keyword evidence="2" id="KW-0285">Flavoprotein</keyword>
<dbReference type="PRINTS" id="PR00411">
    <property type="entry name" value="PNDRDTASEI"/>
</dbReference>
<dbReference type="InterPro" id="IPR004792">
    <property type="entry name" value="BaiN-like"/>
</dbReference>
<evidence type="ECO:0000313" key="7">
    <source>
        <dbReference type="Proteomes" id="UP000199512"/>
    </source>
</evidence>
<protein>
    <recommendedName>
        <fullName evidence="8">FAD-dependent oxidoreductase</fullName>
    </recommendedName>
</protein>
<dbReference type="RefSeq" id="WP_091972839.1">
    <property type="nucleotide sequence ID" value="NZ_CAUWDX010000007.1"/>
</dbReference>
<dbReference type="Gene3D" id="1.10.8.260">
    <property type="entry name" value="HI0933 insert domain-like"/>
    <property type="match status" value="1"/>
</dbReference>
<evidence type="ECO:0000256" key="1">
    <source>
        <dbReference type="ARBA" id="ARBA00001974"/>
    </source>
</evidence>
<dbReference type="EMBL" id="FODF01000001">
    <property type="protein sequence ID" value="SEN15512.1"/>
    <property type="molecule type" value="Genomic_DNA"/>
</dbReference>
<dbReference type="Proteomes" id="UP000199512">
    <property type="component" value="Unassembled WGS sequence"/>
</dbReference>
<accession>A0A1H8E7R3</accession>
<dbReference type="InterPro" id="IPR057661">
    <property type="entry name" value="RsdA/BaiN/AoA(So)_Rossmann"/>
</dbReference>
<dbReference type="InterPro" id="IPR023166">
    <property type="entry name" value="BaiN-like_dom_sf"/>
</dbReference>
<feature type="domain" description="RsdA/BaiN/AoA(So)-like insert" evidence="5">
    <location>
        <begin position="192"/>
        <end position="352"/>
    </location>
</feature>
<dbReference type="SUPFAM" id="SSF51905">
    <property type="entry name" value="FAD/NAD(P)-binding domain"/>
    <property type="match status" value="1"/>
</dbReference>
<dbReference type="PANTHER" id="PTHR42887">
    <property type="entry name" value="OS12G0638800 PROTEIN"/>
    <property type="match status" value="1"/>
</dbReference>
<proteinExistence type="predicted"/>
<name>A0A1H8E7R3_9FIRM</name>
<dbReference type="InterPro" id="IPR036188">
    <property type="entry name" value="FAD/NAD-bd_sf"/>
</dbReference>
<feature type="domain" description="RsdA/BaiN/AoA(So)-like Rossmann fold-like" evidence="4">
    <location>
        <begin position="3"/>
        <end position="404"/>
    </location>
</feature>
<dbReference type="InterPro" id="IPR055178">
    <property type="entry name" value="RsdA/BaiN/AoA(So)-like_dom"/>
</dbReference>
<reference evidence="6 7" key="1">
    <citation type="submission" date="2016-10" db="EMBL/GenBank/DDBJ databases">
        <authorList>
            <person name="de Groot N.N."/>
        </authorList>
    </citation>
    <scope>NUCLEOTIDE SEQUENCE [LARGE SCALE GENOMIC DNA]</scope>
    <source>
        <strain evidence="6 7">Calf135</strain>
    </source>
</reference>
<comment type="cofactor">
    <cofactor evidence="1">
        <name>FAD</name>
        <dbReference type="ChEBI" id="CHEBI:57692"/>
    </cofactor>
</comment>
<dbReference type="SUPFAM" id="SSF160996">
    <property type="entry name" value="HI0933 insert domain-like"/>
    <property type="match status" value="1"/>
</dbReference>
<dbReference type="PRINTS" id="PR00368">
    <property type="entry name" value="FADPNR"/>
</dbReference>
<dbReference type="Pfam" id="PF22780">
    <property type="entry name" value="HI0933_like_1st"/>
    <property type="match status" value="1"/>
</dbReference>
<keyword evidence="7" id="KW-1185">Reference proteome</keyword>
<gene>
    <name evidence="6" type="ORF">SAMN05216454_10124</name>
</gene>
<keyword evidence="3" id="KW-0274">FAD</keyword>
<dbReference type="OrthoDB" id="9773233at2"/>
<evidence type="ECO:0000256" key="3">
    <source>
        <dbReference type="ARBA" id="ARBA00022827"/>
    </source>
</evidence>
<dbReference type="AlphaFoldDB" id="A0A1H8E7R3"/>
<dbReference type="PANTHER" id="PTHR42887:SF2">
    <property type="entry name" value="OS12G0638800 PROTEIN"/>
    <property type="match status" value="1"/>
</dbReference>
<sequence>MKKVAIIGAGAAGSIAAYFAAKSGADVTMYEKNNIIGRKLRITGKGRCNITNASDLEDIISNIYRNGNFMYSALYSFSNDNLMDLFKEYGLKLKIERGNRVFPESDKALDVVLTIEKMLKDAGVKIEFNKKVESIIIEDERIKGIKLGDGKKIFADSVVIATGGVSYPLTGSSGDGYKMAGKAGHNITRLKPALAGLETVQLPRKEMIGLNLRNIGISLYENNKKIYEDFGELEFRNYGIDGPTIKSASCYVEDTQKNTYYIVLDLKAALSEEKLDLRIQRDFKKYMNKNFENALNDLLPKSMIDFVISLSEIDRYKAVHQITKKERRKLLESIKKIRFDIKKIRPIEEAIVTSGGVEVKEINPATMESKKIEGLYFAGEIVDIDAYTGGYNLQAAFSMGYLAGISSSK</sequence>
<dbReference type="NCBIfam" id="TIGR00275">
    <property type="entry name" value="aminoacetone oxidase family FAD-binding enzyme"/>
    <property type="match status" value="1"/>
</dbReference>
<dbReference type="Pfam" id="PF03486">
    <property type="entry name" value="HI0933_like"/>
    <property type="match status" value="1"/>
</dbReference>
<organism evidence="6 7">
    <name type="scientific">Peptostreptococcus russellii</name>
    <dbReference type="NCBI Taxonomy" id="215200"/>
    <lineage>
        <taxon>Bacteria</taxon>
        <taxon>Bacillati</taxon>
        <taxon>Bacillota</taxon>
        <taxon>Clostridia</taxon>
        <taxon>Peptostreptococcales</taxon>
        <taxon>Peptostreptococcaceae</taxon>
        <taxon>Peptostreptococcus</taxon>
    </lineage>
</organism>